<dbReference type="Gene3D" id="2.170.130.20">
    <property type="entry name" value="LCCL-like domain"/>
    <property type="match status" value="1"/>
</dbReference>
<protein>
    <recommendedName>
        <fullName evidence="1">LCCL domain-containing protein</fullName>
    </recommendedName>
</protein>
<dbReference type="InterPro" id="IPR051957">
    <property type="entry name" value="CRISP-LCCL_domain"/>
</dbReference>
<feature type="domain" description="LCCL" evidence="1">
    <location>
        <begin position="43"/>
        <end position="105"/>
    </location>
</feature>
<dbReference type="EMBL" id="HBGF01033587">
    <property type="protein sequence ID" value="CAD9131036.1"/>
    <property type="molecule type" value="Transcribed_RNA"/>
</dbReference>
<dbReference type="Pfam" id="PF03815">
    <property type="entry name" value="LCCL"/>
    <property type="match status" value="1"/>
</dbReference>
<evidence type="ECO:0000313" key="2">
    <source>
        <dbReference type="EMBL" id="CAD9131036.1"/>
    </source>
</evidence>
<organism evidence="2">
    <name type="scientific">Neobodo designis</name>
    <name type="common">Flagellated protozoan</name>
    <name type="synonym">Bodo designis</name>
    <dbReference type="NCBI Taxonomy" id="312471"/>
    <lineage>
        <taxon>Eukaryota</taxon>
        <taxon>Discoba</taxon>
        <taxon>Euglenozoa</taxon>
        <taxon>Kinetoplastea</taxon>
        <taxon>Metakinetoplastina</taxon>
        <taxon>Neobodonida</taxon>
        <taxon>Neobodo</taxon>
    </lineage>
</organism>
<proteinExistence type="predicted"/>
<gene>
    <name evidence="2" type="ORF">NDES1114_LOCUS22506</name>
</gene>
<dbReference type="PANTHER" id="PTHR31331:SF1">
    <property type="entry name" value="CYSTEINE RICH SECRETORY PROTEIN LCCL DOMAIN CONTAINING 2"/>
    <property type="match status" value="1"/>
</dbReference>
<dbReference type="PANTHER" id="PTHR31331">
    <property type="entry name" value="LCCL DOMAIN PROTEIN (AFU_ORTHOLOGUE AFUA_5G08630)"/>
    <property type="match status" value="1"/>
</dbReference>
<dbReference type="SUPFAM" id="SSF69848">
    <property type="entry name" value="LCCL domain"/>
    <property type="match status" value="1"/>
</dbReference>
<name>A0A7S1MH63_NEODS</name>
<dbReference type="PROSITE" id="PS50820">
    <property type="entry name" value="LCCL"/>
    <property type="match status" value="1"/>
</dbReference>
<accession>A0A7S1MH63</accession>
<reference evidence="2" key="1">
    <citation type="submission" date="2021-01" db="EMBL/GenBank/DDBJ databases">
        <authorList>
            <person name="Corre E."/>
            <person name="Pelletier E."/>
            <person name="Niang G."/>
            <person name="Scheremetjew M."/>
            <person name="Finn R."/>
            <person name="Kale V."/>
            <person name="Holt S."/>
            <person name="Cochrane G."/>
            <person name="Meng A."/>
            <person name="Brown T."/>
            <person name="Cohen L."/>
        </authorList>
    </citation>
    <scope>NUCLEOTIDE SEQUENCE</scope>
    <source>
        <strain evidence="2">CCAP 1951/1</strain>
    </source>
</reference>
<dbReference type="AlphaFoldDB" id="A0A7S1MH63"/>
<sequence>MGNAPSAEQLAKYKNSSLPCTSYEAGYEGQVFCDGRCEQQGTVWGTGPYVADSCVCRAARHAGVIQSGSNPGCFKVVLKPGADKYDGSEAHGVKSYSCAQATHSITFEKVEVK</sequence>
<dbReference type="InterPro" id="IPR004043">
    <property type="entry name" value="LCCL"/>
</dbReference>
<evidence type="ECO:0000259" key="1">
    <source>
        <dbReference type="PROSITE" id="PS50820"/>
    </source>
</evidence>
<dbReference type="SMART" id="SM00603">
    <property type="entry name" value="LCCL"/>
    <property type="match status" value="1"/>
</dbReference>
<dbReference type="InterPro" id="IPR036609">
    <property type="entry name" value="LCCL_sf"/>
</dbReference>